<organism evidence="3 4">
    <name type="scientific">Candidatus Ozemobacter sibiricus</name>
    <dbReference type="NCBI Taxonomy" id="2268124"/>
    <lineage>
        <taxon>Bacteria</taxon>
        <taxon>Candidatus Ozemobacteria</taxon>
        <taxon>Candidatus Ozemobacterales</taxon>
        <taxon>Candidatus Ozemobacteraceae</taxon>
        <taxon>Candidatus Ozemobacter</taxon>
    </lineage>
</organism>
<dbReference type="InterPro" id="IPR045376">
    <property type="entry name" value="Maf_N"/>
</dbReference>
<dbReference type="Pfam" id="PF01973">
    <property type="entry name" value="MptE-like"/>
    <property type="match status" value="1"/>
</dbReference>
<dbReference type="Pfam" id="PF20157">
    <property type="entry name" value="Maf_flag10_N"/>
    <property type="match status" value="1"/>
</dbReference>
<evidence type="ECO:0000313" key="4">
    <source>
        <dbReference type="Proteomes" id="UP000252355"/>
    </source>
</evidence>
<protein>
    <submittedName>
        <fullName evidence="3">Motility accessory factor</fullName>
    </submittedName>
</protein>
<name>A0A367ZNT3_9BACT</name>
<dbReference type="PANTHER" id="PTHR41786:SF1">
    <property type="entry name" value="6-HYDROXYMETHYLPTERIN DIPHOSPHOKINASE MPTE-LIKE DOMAIN-CONTAINING PROTEIN"/>
    <property type="match status" value="1"/>
</dbReference>
<gene>
    <name evidence="3" type="ORF">OZSIB_3939</name>
</gene>
<proteinExistence type="predicted"/>
<dbReference type="AlphaFoldDB" id="A0A367ZNT3"/>
<reference evidence="3 4" key="1">
    <citation type="submission" date="2018-05" db="EMBL/GenBank/DDBJ databases">
        <title>A metagenomic window into the 2 km-deep terrestrial subsurface aquifer revealed taxonomically and functionally diverse microbial community comprising novel uncultured bacterial lineages.</title>
        <authorList>
            <person name="Kadnikov V.V."/>
            <person name="Mardanov A.V."/>
            <person name="Beletsky A.V."/>
            <person name="Banks D."/>
            <person name="Pimenov N.V."/>
            <person name="Frank Y.A."/>
            <person name="Karnachuk O.V."/>
            <person name="Ravin N.V."/>
        </authorList>
    </citation>
    <scope>NUCLEOTIDE SEQUENCE [LARGE SCALE GENOMIC DNA]</scope>
    <source>
        <strain evidence="3">BY5</strain>
    </source>
</reference>
<dbReference type="SUPFAM" id="SSF53335">
    <property type="entry name" value="S-adenosyl-L-methionine-dependent methyltransferases"/>
    <property type="match status" value="1"/>
</dbReference>
<evidence type="ECO:0000313" key="3">
    <source>
        <dbReference type="EMBL" id="RCK79785.1"/>
    </source>
</evidence>
<comment type="caution">
    <text evidence="3">The sequence shown here is derived from an EMBL/GenBank/DDBJ whole genome shotgun (WGS) entry which is preliminary data.</text>
</comment>
<evidence type="ECO:0000259" key="2">
    <source>
        <dbReference type="Pfam" id="PF20157"/>
    </source>
</evidence>
<dbReference type="Proteomes" id="UP000252355">
    <property type="component" value="Unassembled WGS sequence"/>
</dbReference>
<feature type="domain" description="6-hydroxymethylpterin diphosphokinase MptE-like" evidence="1">
    <location>
        <begin position="229"/>
        <end position="398"/>
    </location>
</feature>
<dbReference type="InterPro" id="IPR002826">
    <property type="entry name" value="MptE-like"/>
</dbReference>
<evidence type="ECO:0000259" key="1">
    <source>
        <dbReference type="Pfam" id="PF01973"/>
    </source>
</evidence>
<dbReference type="EMBL" id="QOQW01000010">
    <property type="protein sequence ID" value="RCK79785.1"/>
    <property type="molecule type" value="Genomic_DNA"/>
</dbReference>
<accession>A0A367ZNT3</accession>
<dbReference type="InterPro" id="IPR029063">
    <property type="entry name" value="SAM-dependent_MTases_sf"/>
</dbReference>
<feature type="domain" description="Glycosyltransferase Maf N-terminal" evidence="2">
    <location>
        <begin position="51"/>
        <end position="175"/>
    </location>
</feature>
<dbReference type="PANTHER" id="PTHR41786">
    <property type="entry name" value="MOTILITY ACCESSORY FACTOR MAF"/>
    <property type="match status" value="1"/>
</dbReference>
<sequence>MVGGLASVADGRSLGMTSRPYARNMKVLRQRHPALARMLDRAAPVDLTYVVEPAKNGAPTLTVRRSDKAYQVHSRYDPAKEALQQVQARRFRNARLIMVLGLGLGYHLRACLQHHAAEVVGVIVIEPDPQAMKAALEAVDLTDLLESDQVRWVVGVPEAEAYAALHSLLQQAGVGVQLFLKTLVIFEHPVLAQLHADYFRTMVRAFREAAHTIIFNYGNCPKDSMVGVENIMGNLSTIIRNPGIKQAYGAFRGVPGVLVSTGPSLDRNIGELPRAVGKCVMICADSALKVLYAHGIKPHATASVERLPEVADLFTAVPEDWRREIWLAATPVIMPQVYRVWTGPTVIVYRQFAHFEWLDMPKGMLPIGPSCANLAFKVLEALGCDPIILVGQDCSFPNVEKTHAAGASGITQLDLQQSQLYKVRGNEEEWVYTDQIFDLFRKTFVTDVAAYRGTCINATEGGAFIEGTVRMTLREAIDRYCQRDVEVWPRLAQVLAPPSAEEIAREWRKFKRIMEETRTEVEGVIKFCQDGERMVAAFEDELNAGGYTALEDFLARFPADRLEQVYEEMVRQRGRIIQFGKYFQLYLMHIVQMIIVKFEMDFNELPTLCDDRKRCQLQAIRMMRRWFPTIGDVCRLALDLLNKAYAQLTQEFGA</sequence>